<reference evidence="6" key="1">
    <citation type="journal article" date="2014" name="Int. J. Syst. Evol. Microbiol.">
        <title>Complete genome sequence of Corynebacterium casei LMG S-19264T (=DSM 44701T), isolated from a smear-ripened cheese.</title>
        <authorList>
            <consortium name="US DOE Joint Genome Institute (JGI-PGF)"/>
            <person name="Walter F."/>
            <person name="Albersmeier A."/>
            <person name="Kalinowski J."/>
            <person name="Ruckert C."/>
        </authorList>
    </citation>
    <scope>NUCLEOTIDE SEQUENCE</scope>
    <source>
        <strain evidence="6">CGMCC 1.15254</strain>
    </source>
</reference>
<evidence type="ECO:0000313" key="6">
    <source>
        <dbReference type="EMBL" id="GGF63186.1"/>
    </source>
</evidence>
<dbReference type="GO" id="GO:0003677">
    <property type="term" value="F:DNA binding"/>
    <property type="evidence" value="ECO:0007669"/>
    <property type="project" value="UniProtKB-KW"/>
</dbReference>
<protein>
    <submittedName>
        <fullName evidence="6">Crp/Fnr family transcriptional regulator</fullName>
    </submittedName>
</protein>
<dbReference type="PROSITE" id="PS50042">
    <property type="entry name" value="CNMP_BINDING_3"/>
    <property type="match status" value="1"/>
</dbReference>
<dbReference type="InterPro" id="IPR036390">
    <property type="entry name" value="WH_DNA-bd_sf"/>
</dbReference>
<dbReference type="SUPFAM" id="SSF46785">
    <property type="entry name" value="Winged helix' DNA-binding domain"/>
    <property type="match status" value="1"/>
</dbReference>
<dbReference type="GO" id="GO:0005829">
    <property type="term" value="C:cytosol"/>
    <property type="evidence" value="ECO:0007669"/>
    <property type="project" value="TreeGrafter"/>
</dbReference>
<dbReference type="SUPFAM" id="SSF51206">
    <property type="entry name" value="cAMP-binding domain-like"/>
    <property type="match status" value="1"/>
</dbReference>
<dbReference type="Pfam" id="PF00027">
    <property type="entry name" value="cNMP_binding"/>
    <property type="match status" value="1"/>
</dbReference>
<evidence type="ECO:0000256" key="1">
    <source>
        <dbReference type="ARBA" id="ARBA00023015"/>
    </source>
</evidence>
<dbReference type="Pfam" id="PF13545">
    <property type="entry name" value="HTH_Crp_2"/>
    <property type="match status" value="1"/>
</dbReference>
<evidence type="ECO:0000259" key="4">
    <source>
        <dbReference type="PROSITE" id="PS50042"/>
    </source>
</evidence>
<dbReference type="SMART" id="SM00419">
    <property type="entry name" value="HTH_CRP"/>
    <property type="match status" value="1"/>
</dbReference>
<dbReference type="CDD" id="cd00038">
    <property type="entry name" value="CAP_ED"/>
    <property type="match status" value="1"/>
</dbReference>
<feature type="domain" description="Cyclic nucleotide-binding" evidence="4">
    <location>
        <begin position="43"/>
        <end position="142"/>
    </location>
</feature>
<dbReference type="PRINTS" id="PR00034">
    <property type="entry name" value="HTHCRP"/>
</dbReference>
<sequence length="237" mass="26456">MNDCSHNSSLHCAVCRASNSHLLEGQLDNIVAESNLRKRCLDFKKGEPIFLEGDPCEGVYCLKKGVIAIRKYGSDGTSAVMKLIFPGQNFGYRSVLFDKPHKTSAEALTPVSLCMLSKYDVKAAIDKNPKVRQDLINLIEQDLGAMEEKLLLTVTKTIRSRFAFLLFTMSKHIDPTANTVTFHLPVSKKDLSNITGITVESLSRLLKKFKSLGLIDEKKGLITILDREALHEMIQED</sequence>
<keyword evidence="2" id="KW-0238">DNA-binding</keyword>
<dbReference type="PROSITE" id="PS51063">
    <property type="entry name" value="HTH_CRP_2"/>
    <property type="match status" value="1"/>
</dbReference>
<dbReference type="Proteomes" id="UP000632498">
    <property type="component" value="Unassembled WGS sequence"/>
</dbReference>
<dbReference type="InterPro" id="IPR000595">
    <property type="entry name" value="cNMP-bd_dom"/>
</dbReference>
<evidence type="ECO:0000256" key="2">
    <source>
        <dbReference type="ARBA" id="ARBA00023125"/>
    </source>
</evidence>
<dbReference type="EMBL" id="BMHV01000010">
    <property type="protein sequence ID" value="GGF63186.1"/>
    <property type="molecule type" value="Genomic_DNA"/>
</dbReference>
<comment type="caution">
    <text evidence="6">The sequence shown here is derived from an EMBL/GenBank/DDBJ whole genome shotgun (WGS) entry which is preliminary data.</text>
</comment>
<dbReference type="Gene3D" id="2.60.120.10">
    <property type="entry name" value="Jelly Rolls"/>
    <property type="match status" value="1"/>
</dbReference>
<evidence type="ECO:0000313" key="7">
    <source>
        <dbReference type="Proteomes" id="UP000632498"/>
    </source>
</evidence>
<dbReference type="SMART" id="SM00100">
    <property type="entry name" value="cNMP"/>
    <property type="match status" value="1"/>
</dbReference>
<keyword evidence="1" id="KW-0805">Transcription regulation</keyword>
<dbReference type="PANTHER" id="PTHR24567">
    <property type="entry name" value="CRP FAMILY TRANSCRIPTIONAL REGULATORY PROTEIN"/>
    <property type="match status" value="1"/>
</dbReference>
<organism evidence="6 7">
    <name type="scientific">Terasakiella brassicae</name>
    <dbReference type="NCBI Taxonomy" id="1634917"/>
    <lineage>
        <taxon>Bacteria</taxon>
        <taxon>Pseudomonadati</taxon>
        <taxon>Pseudomonadota</taxon>
        <taxon>Alphaproteobacteria</taxon>
        <taxon>Rhodospirillales</taxon>
        <taxon>Terasakiellaceae</taxon>
        <taxon>Terasakiella</taxon>
    </lineage>
</organism>
<reference evidence="6" key="2">
    <citation type="submission" date="2020-09" db="EMBL/GenBank/DDBJ databases">
        <authorList>
            <person name="Sun Q."/>
            <person name="Zhou Y."/>
        </authorList>
    </citation>
    <scope>NUCLEOTIDE SEQUENCE</scope>
    <source>
        <strain evidence="6">CGMCC 1.15254</strain>
    </source>
</reference>
<keyword evidence="7" id="KW-1185">Reference proteome</keyword>
<dbReference type="RefSeq" id="WP_188663736.1">
    <property type="nucleotide sequence ID" value="NZ_BMHV01000010.1"/>
</dbReference>
<dbReference type="PANTHER" id="PTHR24567:SF28">
    <property type="entry name" value="LISTERIOLYSIN REGULATORY PROTEIN"/>
    <property type="match status" value="1"/>
</dbReference>
<gene>
    <name evidence="6" type="ORF">GCM10011332_16400</name>
</gene>
<evidence type="ECO:0000256" key="3">
    <source>
        <dbReference type="ARBA" id="ARBA00023163"/>
    </source>
</evidence>
<keyword evidence="3" id="KW-0804">Transcription</keyword>
<evidence type="ECO:0000259" key="5">
    <source>
        <dbReference type="PROSITE" id="PS51063"/>
    </source>
</evidence>
<dbReference type="AlphaFoldDB" id="A0A917BYC2"/>
<dbReference type="InterPro" id="IPR050397">
    <property type="entry name" value="Env_Response_Regulators"/>
</dbReference>
<dbReference type="InterPro" id="IPR018490">
    <property type="entry name" value="cNMP-bd_dom_sf"/>
</dbReference>
<dbReference type="InterPro" id="IPR014710">
    <property type="entry name" value="RmlC-like_jellyroll"/>
</dbReference>
<dbReference type="InterPro" id="IPR012318">
    <property type="entry name" value="HTH_CRP"/>
</dbReference>
<accession>A0A917BYC2</accession>
<proteinExistence type="predicted"/>
<feature type="domain" description="HTH crp-type" evidence="5">
    <location>
        <begin position="156"/>
        <end position="228"/>
    </location>
</feature>
<name>A0A917BYC2_9PROT</name>
<dbReference type="GO" id="GO:0003700">
    <property type="term" value="F:DNA-binding transcription factor activity"/>
    <property type="evidence" value="ECO:0007669"/>
    <property type="project" value="TreeGrafter"/>
</dbReference>